<proteinExistence type="predicted"/>
<dbReference type="SUPFAM" id="SSF54637">
    <property type="entry name" value="Thioesterase/thiol ester dehydrase-isomerase"/>
    <property type="match status" value="1"/>
</dbReference>
<organism evidence="1 2">
    <name type="scientific">Herbaspirillum robiniae</name>
    <dbReference type="NCBI Taxonomy" id="2014887"/>
    <lineage>
        <taxon>Bacteria</taxon>
        <taxon>Pseudomonadati</taxon>
        <taxon>Pseudomonadota</taxon>
        <taxon>Betaproteobacteria</taxon>
        <taxon>Burkholderiales</taxon>
        <taxon>Oxalobacteraceae</taxon>
        <taxon>Herbaspirillum</taxon>
    </lineage>
</organism>
<evidence type="ECO:0000313" key="1">
    <source>
        <dbReference type="EMBL" id="OWY29612.1"/>
    </source>
</evidence>
<dbReference type="RefSeq" id="WP_088750464.1">
    <property type="nucleotide sequence ID" value="NZ_NJGU01000004.1"/>
</dbReference>
<dbReference type="AlphaFoldDB" id="A0A2D0B621"/>
<accession>A0A2D0B621</accession>
<dbReference type="Pfam" id="PF13279">
    <property type="entry name" value="4HBT_2"/>
    <property type="match status" value="1"/>
</dbReference>
<dbReference type="PANTHER" id="PTHR31793">
    <property type="entry name" value="4-HYDROXYBENZOYL-COA THIOESTERASE FAMILY MEMBER"/>
    <property type="match status" value="1"/>
</dbReference>
<evidence type="ECO:0000313" key="2">
    <source>
        <dbReference type="Proteomes" id="UP000197596"/>
    </source>
</evidence>
<dbReference type="InterPro" id="IPR029069">
    <property type="entry name" value="HotDog_dom_sf"/>
</dbReference>
<dbReference type="CDD" id="cd00586">
    <property type="entry name" value="4HBT"/>
    <property type="match status" value="1"/>
</dbReference>
<name>A0A2D0B621_9BURK</name>
<reference evidence="1 2" key="1">
    <citation type="submission" date="2017-06" db="EMBL/GenBank/DDBJ databases">
        <title>Herbaspirillum phytohormonus sp. nov., isolated from the root nodule of Robinia pseudoacacia in lead-zinc mine.</title>
        <authorList>
            <person name="Fan M."/>
            <person name="Lin Y."/>
        </authorList>
    </citation>
    <scope>NUCLEOTIDE SEQUENCE [LARGE SCALE GENOMIC DNA]</scope>
    <source>
        <strain evidence="1 2">HZ10</strain>
    </source>
</reference>
<dbReference type="PANTHER" id="PTHR31793:SF24">
    <property type="entry name" value="LONG-CHAIN ACYL-COA THIOESTERASE FADM"/>
    <property type="match status" value="1"/>
</dbReference>
<gene>
    <name evidence="1" type="ORF">CEJ42_07005</name>
</gene>
<dbReference type="Gene3D" id="3.10.129.10">
    <property type="entry name" value="Hotdog Thioesterase"/>
    <property type="match status" value="1"/>
</dbReference>
<sequence>MSSHANATDAGQPEQKLLHASRQVIRWGDMDALGHVNNTVYFRFMEQCRIEWLEVAFGPTVAADEGPVIVNAHCNFRRQMKYPASISVEMFAGQMGRTSVETTYVIRDADDEQIIYADGGAKIVWVDFKKEKSTALPDSLRQLLTGL</sequence>
<comment type="caution">
    <text evidence="1">The sequence shown here is derived from an EMBL/GenBank/DDBJ whole genome shotgun (WGS) entry which is preliminary data.</text>
</comment>
<protein>
    <submittedName>
        <fullName evidence="1">Thioesterase</fullName>
    </submittedName>
</protein>
<dbReference type="EMBL" id="NJGU01000004">
    <property type="protein sequence ID" value="OWY29612.1"/>
    <property type="molecule type" value="Genomic_DNA"/>
</dbReference>
<dbReference type="GO" id="GO:0047617">
    <property type="term" value="F:fatty acyl-CoA hydrolase activity"/>
    <property type="evidence" value="ECO:0007669"/>
    <property type="project" value="TreeGrafter"/>
</dbReference>
<dbReference type="InterPro" id="IPR050563">
    <property type="entry name" value="4-hydroxybenzoyl-CoA_TE"/>
</dbReference>
<dbReference type="Proteomes" id="UP000197596">
    <property type="component" value="Unassembled WGS sequence"/>
</dbReference>